<name>A0A6P2CFQ0_9NOCA</name>
<dbReference type="PROSITE" id="PS00187">
    <property type="entry name" value="TPP_ENZYMES"/>
    <property type="match status" value="1"/>
</dbReference>
<dbReference type="InterPro" id="IPR047210">
    <property type="entry name" value="TPP_PYR_POXB-like"/>
</dbReference>
<dbReference type="InterPro" id="IPR012000">
    <property type="entry name" value="Thiamin_PyroP_enz_cen_dom"/>
</dbReference>
<feature type="domain" description="Thiamine pyrophosphate enzyme TPP-binding" evidence="5">
    <location>
        <begin position="388"/>
        <end position="534"/>
    </location>
</feature>
<keyword evidence="7" id="KW-0670">Pyruvate</keyword>
<dbReference type="InterPro" id="IPR047212">
    <property type="entry name" value="TPP_POXB-like"/>
</dbReference>
<dbReference type="CDD" id="cd07039">
    <property type="entry name" value="TPP_PYR_POX"/>
    <property type="match status" value="1"/>
</dbReference>
<evidence type="ECO:0000256" key="1">
    <source>
        <dbReference type="ARBA" id="ARBA00007812"/>
    </source>
</evidence>
<dbReference type="InterPro" id="IPR011766">
    <property type="entry name" value="TPP_enzyme_TPP-bd"/>
</dbReference>
<evidence type="ECO:0000313" key="7">
    <source>
        <dbReference type="EMBL" id="TXG91385.1"/>
    </source>
</evidence>
<comment type="caution">
    <text evidence="7">The sequence shown here is derived from an EMBL/GenBank/DDBJ whole genome shotgun (WGS) entry which is preliminary data.</text>
</comment>
<dbReference type="InterPro" id="IPR029061">
    <property type="entry name" value="THDP-binding"/>
</dbReference>
<dbReference type="GO" id="GO:0000287">
    <property type="term" value="F:magnesium ion binding"/>
    <property type="evidence" value="ECO:0007669"/>
    <property type="project" value="InterPro"/>
</dbReference>
<dbReference type="SUPFAM" id="SSF52467">
    <property type="entry name" value="DHS-like NAD/FAD-binding domain"/>
    <property type="match status" value="1"/>
</dbReference>
<evidence type="ECO:0000256" key="2">
    <source>
        <dbReference type="ARBA" id="ARBA00023052"/>
    </source>
</evidence>
<feature type="domain" description="Thiamine pyrophosphate enzyme N-terminal TPP-binding" evidence="6">
    <location>
        <begin position="5"/>
        <end position="121"/>
    </location>
</feature>
<comment type="similarity">
    <text evidence="1 3">Belongs to the TPP enzyme family.</text>
</comment>
<evidence type="ECO:0000259" key="4">
    <source>
        <dbReference type="Pfam" id="PF00205"/>
    </source>
</evidence>
<dbReference type="GO" id="GO:0030976">
    <property type="term" value="F:thiamine pyrophosphate binding"/>
    <property type="evidence" value="ECO:0007669"/>
    <property type="project" value="InterPro"/>
</dbReference>
<dbReference type="EMBL" id="QRCM01000001">
    <property type="protein sequence ID" value="TXG91385.1"/>
    <property type="molecule type" value="Genomic_DNA"/>
</dbReference>
<dbReference type="RefSeq" id="WP_040771978.1">
    <property type="nucleotide sequence ID" value="NZ_QRCM01000001.1"/>
</dbReference>
<dbReference type="InterPro" id="IPR012001">
    <property type="entry name" value="Thiamin_PyroP_enz_TPP-bd_dom"/>
</dbReference>
<dbReference type="InterPro" id="IPR000399">
    <property type="entry name" value="TPP-bd_CS"/>
</dbReference>
<feature type="domain" description="Thiamine pyrophosphate enzyme central" evidence="4">
    <location>
        <begin position="196"/>
        <end position="325"/>
    </location>
</feature>
<organism evidence="7 8">
    <name type="scientific">Rhodococcus rhodnii</name>
    <dbReference type="NCBI Taxonomy" id="38312"/>
    <lineage>
        <taxon>Bacteria</taxon>
        <taxon>Bacillati</taxon>
        <taxon>Actinomycetota</taxon>
        <taxon>Actinomycetes</taxon>
        <taxon>Mycobacteriales</taxon>
        <taxon>Nocardiaceae</taxon>
        <taxon>Rhodococcus</taxon>
    </lineage>
</organism>
<proteinExistence type="inferred from homology"/>
<dbReference type="GO" id="GO:0003824">
    <property type="term" value="F:catalytic activity"/>
    <property type="evidence" value="ECO:0007669"/>
    <property type="project" value="InterPro"/>
</dbReference>
<dbReference type="AlphaFoldDB" id="A0A6P2CFQ0"/>
<dbReference type="CDD" id="cd02014">
    <property type="entry name" value="TPP_POX"/>
    <property type="match status" value="1"/>
</dbReference>
<dbReference type="Gene3D" id="3.40.50.1220">
    <property type="entry name" value="TPP-binding domain"/>
    <property type="match status" value="1"/>
</dbReference>
<dbReference type="PANTHER" id="PTHR42981:SF2">
    <property type="entry name" value="PYRUVATE DEHYDROGENASE [UBIQUINONE]"/>
    <property type="match status" value="1"/>
</dbReference>
<dbReference type="Pfam" id="PF02776">
    <property type="entry name" value="TPP_enzyme_N"/>
    <property type="match status" value="1"/>
</dbReference>
<dbReference type="Pfam" id="PF00205">
    <property type="entry name" value="TPP_enzyme_M"/>
    <property type="match status" value="1"/>
</dbReference>
<evidence type="ECO:0000259" key="5">
    <source>
        <dbReference type="Pfam" id="PF02775"/>
    </source>
</evidence>
<reference evidence="7 8" key="1">
    <citation type="submission" date="2018-07" db="EMBL/GenBank/DDBJ databases">
        <title>Genome sequence of Rhodococcus rhodnii ATCC 35071 from Rhodnius prolixus.</title>
        <authorList>
            <person name="Patel V."/>
            <person name="Vogel K.J."/>
        </authorList>
    </citation>
    <scope>NUCLEOTIDE SEQUENCE [LARGE SCALE GENOMIC DNA]</scope>
    <source>
        <strain evidence="7 8">ATCC 35071</strain>
    </source>
</reference>
<dbReference type="SUPFAM" id="SSF52518">
    <property type="entry name" value="Thiamin diphosphate-binding fold (THDP-binding)"/>
    <property type="match status" value="2"/>
</dbReference>
<evidence type="ECO:0000259" key="6">
    <source>
        <dbReference type="Pfam" id="PF02776"/>
    </source>
</evidence>
<dbReference type="InterPro" id="IPR047211">
    <property type="entry name" value="POXB-like"/>
</dbReference>
<dbReference type="InterPro" id="IPR029035">
    <property type="entry name" value="DHS-like_NAD/FAD-binding_dom"/>
</dbReference>
<dbReference type="PANTHER" id="PTHR42981">
    <property type="entry name" value="PYRUVATE DEHYDROGENASE [UBIQUINONE]"/>
    <property type="match status" value="1"/>
</dbReference>
<dbReference type="NCBIfam" id="NF005114">
    <property type="entry name" value="PRK06546.1"/>
    <property type="match status" value="1"/>
</dbReference>
<accession>A0A6P2CFQ0</accession>
<dbReference type="Gene3D" id="3.40.50.970">
    <property type="match status" value="2"/>
</dbReference>
<evidence type="ECO:0000256" key="3">
    <source>
        <dbReference type="RuleBase" id="RU362132"/>
    </source>
</evidence>
<protein>
    <submittedName>
        <fullName evidence="7">Pyruvate oxidase</fullName>
    </submittedName>
</protein>
<keyword evidence="2 3" id="KW-0786">Thiamine pyrophosphate</keyword>
<dbReference type="Proteomes" id="UP000471120">
    <property type="component" value="Unassembled WGS sequence"/>
</dbReference>
<evidence type="ECO:0000313" key="8">
    <source>
        <dbReference type="Proteomes" id="UP000471120"/>
    </source>
</evidence>
<dbReference type="Pfam" id="PF02775">
    <property type="entry name" value="TPP_enzyme_C"/>
    <property type="match status" value="1"/>
</dbReference>
<sequence>MPVGTVADQLVEQLVAAGVRRIYGIVGDSLNPVVDAVRRSGGRARGGIDWVHVRHEEAAAFAASAEAQLTGELAVCAGSCGPGNLHLINGLYDANCSDAPVLAIASHIPSAQIGMEYFQETHPDRLFVECSQYCELVSTPQQAPRVFASAITHAVARSGVSVVTLPGDVAEDDAVRTAPAPVRLGRPTLVPDPADVQALAALVDDARNVAIFAGDGVRDARDAVLAFADAVGAPIGHSLRGKNWIQYDNPFDVGMTGLLGYGAAHDGIHDADLLVLVGTDFPYDQFLPQSDVKVAQIDTAAERIGRRTSVDVAVHGDARATFEALLPLVRRKSDRSFLDDTLDRHRKLMSQVVGGYAESANQRTPIHPEYAASVLDDLAADDAVFTADTGMCNVWTARYVTPNGRRMLVESALHGSMANALPHAIGASFADPQRQVISVSGDGGLSMLLGELLTVVMYRIPVKIVLFDNSSLGMVKLEMLVDGLPDFGVDVPGVDYAAIAQAMGIFARRIEDPGDVESGLRAVLEHDGPALADVVTDPRALSLPPTITGSQVGGFARAMSKVVMNGGVGEAVQMAKSNLRNMPRPSQFDPRT</sequence>
<gene>
    <name evidence="7" type="ORF">DW322_15650</name>
</gene>